<dbReference type="Proteomes" id="UP000177958">
    <property type="component" value="Unassembled WGS sequence"/>
</dbReference>
<feature type="region of interest" description="Disordered" evidence="1">
    <location>
        <begin position="194"/>
        <end position="226"/>
    </location>
</feature>
<keyword evidence="2" id="KW-0812">Transmembrane</keyword>
<organism evidence="4 5">
    <name type="scientific">Candidatus Kaiserbacteria bacterium RIFCSPHIGHO2_01_FULL_55_17</name>
    <dbReference type="NCBI Taxonomy" id="1798484"/>
    <lineage>
        <taxon>Bacteria</taxon>
        <taxon>Candidatus Kaiseribacteriota</taxon>
    </lineage>
</organism>
<protein>
    <recommendedName>
        <fullName evidence="6">Ig-like domain-containing protein</fullName>
    </recommendedName>
</protein>
<evidence type="ECO:0000256" key="3">
    <source>
        <dbReference type="SAM" id="SignalP"/>
    </source>
</evidence>
<keyword evidence="2" id="KW-0472">Membrane</keyword>
<proteinExistence type="predicted"/>
<evidence type="ECO:0000313" key="4">
    <source>
        <dbReference type="EMBL" id="OGG57546.1"/>
    </source>
</evidence>
<keyword evidence="3" id="KW-0732">Signal</keyword>
<gene>
    <name evidence="4" type="ORF">A2853_01610</name>
</gene>
<feature type="compositionally biased region" description="Pro residues" evidence="1">
    <location>
        <begin position="201"/>
        <end position="223"/>
    </location>
</feature>
<evidence type="ECO:0000256" key="1">
    <source>
        <dbReference type="SAM" id="MobiDB-lite"/>
    </source>
</evidence>
<dbReference type="AlphaFoldDB" id="A0A1F6D819"/>
<feature type="compositionally biased region" description="Polar residues" evidence="1">
    <location>
        <begin position="468"/>
        <end position="482"/>
    </location>
</feature>
<comment type="caution">
    <text evidence="4">The sequence shown here is derived from an EMBL/GenBank/DDBJ whole genome shotgun (WGS) entry which is preliminary data.</text>
</comment>
<reference evidence="4 5" key="1">
    <citation type="journal article" date="2016" name="Nat. Commun.">
        <title>Thousands of microbial genomes shed light on interconnected biogeochemical processes in an aquifer system.</title>
        <authorList>
            <person name="Anantharaman K."/>
            <person name="Brown C.T."/>
            <person name="Hug L.A."/>
            <person name="Sharon I."/>
            <person name="Castelle C.J."/>
            <person name="Probst A.J."/>
            <person name="Thomas B.C."/>
            <person name="Singh A."/>
            <person name="Wilkins M.J."/>
            <person name="Karaoz U."/>
            <person name="Brodie E.L."/>
            <person name="Williams K.H."/>
            <person name="Hubbard S.S."/>
            <person name="Banfield J.F."/>
        </authorList>
    </citation>
    <scope>NUCLEOTIDE SEQUENCE [LARGE SCALE GENOMIC DNA]</scope>
</reference>
<evidence type="ECO:0000313" key="5">
    <source>
        <dbReference type="Proteomes" id="UP000177958"/>
    </source>
</evidence>
<feature type="region of interest" description="Disordered" evidence="1">
    <location>
        <begin position="468"/>
        <end position="492"/>
    </location>
</feature>
<accession>A0A1F6D819</accession>
<evidence type="ECO:0000256" key="2">
    <source>
        <dbReference type="SAM" id="Phobius"/>
    </source>
</evidence>
<feature type="transmembrane region" description="Helical" evidence="2">
    <location>
        <begin position="385"/>
        <end position="405"/>
    </location>
</feature>
<name>A0A1F6D819_9BACT</name>
<keyword evidence="2" id="KW-1133">Transmembrane helix</keyword>
<sequence>MINISVKKIVGLLFVTVFAIVLSTGMFTTIAQAQEFGYVDTWGDNLGYVDTWGDNLGYADTWGDNLGYVDTWGDNLGYVDTWGGLGYVDTWGDNLGYVDTWGDNLGYADSYGDNLGYLDTYGDNLGYVDTYGDVIEDYYGSNPIFAEETYTDEYGVKYSYDSSYDYGYSSSFGSSFSTPGCMSCGGSHSTPPISVRNPSYPSYPPSYPPQQPPRPQPQPPVYTPPSNLTTNTCVNYSCNTSVNNIDNSTNGSFNTNLAPITPVYTTPPQYLVQYVATPPVLTTPVYQNLYCTITASPAYIQNGQAAFLSWTSTGAASAWISDGIGVVAPNGSLTVRPNVSTTYTLTISGYGGTRSCTTYVNVSGTYVSLTQIPYTGFDLGTFGNAMYWVGILTFALASAYLVLYYKGGTMIVASSIFASRSPRVAERSDTSYGSIATPAMFSRDTHRTFAPSVAQTRTLEDLPVARANSSRDSMTLAHSEQGSAPRIVVNRS</sequence>
<dbReference type="EMBL" id="MFKX01000021">
    <property type="protein sequence ID" value="OGG57546.1"/>
    <property type="molecule type" value="Genomic_DNA"/>
</dbReference>
<evidence type="ECO:0008006" key="6">
    <source>
        <dbReference type="Google" id="ProtNLM"/>
    </source>
</evidence>
<feature type="signal peptide" evidence="3">
    <location>
        <begin position="1"/>
        <end position="33"/>
    </location>
</feature>
<feature type="chain" id="PRO_5009523747" description="Ig-like domain-containing protein" evidence="3">
    <location>
        <begin position="34"/>
        <end position="492"/>
    </location>
</feature>